<evidence type="ECO:0000313" key="1">
    <source>
        <dbReference type="EMBL" id="KAJ8115325.1"/>
    </source>
</evidence>
<comment type="caution">
    <text evidence="1">The sequence shown here is derived from an EMBL/GenBank/DDBJ whole genome shotgun (WGS) entry which is preliminary data.</text>
</comment>
<organism evidence="1 2">
    <name type="scientific">Boeremia exigua</name>
    <dbReference type="NCBI Taxonomy" id="749465"/>
    <lineage>
        <taxon>Eukaryota</taxon>
        <taxon>Fungi</taxon>
        <taxon>Dikarya</taxon>
        <taxon>Ascomycota</taxon>
        <taxon>Pezizomycotina</taxon>
        <taxon>Dothideomycetes</taxon>
        <taxon>Pleosporomycetidae</taxon>
        <taxon>Pleosporales</taxon>
        <taxon>Pleosporineae</taxon>
        <taxon>Didymellaceae</taxon>
        <taxon>Boeremia</taxon>
    </lineage>
</organism>
<evidence type="ECO:0000313" key="2">
    <source>
        <dbReference type="Proteomes" id="UP001153331"/>
    </source>
</evidence>
<protein>
    <submittedName>
        <fullName evidence="1">Uncharacterized protein</fullName>
    </submittedName>
</protein>
<proteinExistence type="predicted"/>
<sequence length="1764" mass="196442">MSDNKAYDAYEKSGSNEIHANDENIYRVQTENSVINGQVHNADQLQRHLGNRQVQLIAIGGSIGTATFVSIANGLVKGGPGSLFLAYTIYSCMLGLVNNSMAEMASFMPVTGGFIRMAGHWVDPAMGFWAGWNFFLYEAILIPFEISALNLVLKFWSDDIPVAAVVAVCIVLYFAINAFVVKAYGETEFWLALGKVFLILICFSFTFITMVGGNPIKDAYGFRYWKNPGAFAEHNSTGDLGRFEGFLGCMWSAAFTIVGPEYLSMLSGEVKLPRTYLKNAFKVTYARFAFFFIGSALCIGIVIPYNEQTLLDVMSGAAGGAGSASASPYVIAMKNLRVGGLPHLVNALLCTSIFSAGNAYTYYGTRSLYGLALEGQAPKFLRKCTKKGVPFYCLLVTICFPFLGFLNVNAGSAKVLTWFINIITGAQIINYLVICVTYLFFYRAVKVQGVDRKAMPYYGRFQPYGTWISMIFLTLVLGGYGYGTFLPGNFTVDSLFTYYMMVFIAPVLFFGWKFLKKTKMVKPHEADLVWEKAYIDAYESSFAEETKGFWQEILEMLMCGMKGRKKSSGTSVTIACRSSPLTLYLRPTRRHDETNGSTRGYTRPALLTGLEAISLVQPFSGTVPVVRKRDAARSGDEPDQWKQHGQEYSSQRNHVDPMFRSVPKGPADPVFILSSKVKADKCPSKIDLGVGVYRNEQGRYNELNVLKQAKEIVTKLELGHDYEVTTGDAEFVQNASRILFGAKSEAVNTGRIASAQAISGTGSIHLAALFLSRAQEFKGKKVYIGTPAWGNYEPLFNLVGFEVVKYRHYDADRGTVAFDDLLKAVEQAPTGSIFVLQGCCHNPSGADLSKEQWKTLAREMKPKGHFPFFDMAYQGLGAPLEEDAFGLRHFTEQGFELLACQSFSKNFGLYGERCGVLHILTEKEAVAANVYDQLRCLIRWEFSSSPAYGSRLVNTVLKDSSLASQWQNELVVMRERLVNLRRTLYDLLTKKQKTPGNWDAILTSTGLFCFLPLTPQQCETLGSKHHIYMLLSGRINVSGMNQSNIERIAHAIDEVVQSEPSSRFCSRCRRQKIKCSGQQPCANCGKRNLTCIFDDRDNKVLVTQGYLSDLQAKVARLQNAQNTRSASHPLLEDDRDARARAERSQSPDEGHRQRAQSSGGGTRESTPGTDGPRETSNLTNPLIATPSRFMAASNGQTFYMGTSSNWSFHGQVLSLVHEHMHKSPLPAADLLFDGSAYDLPWDGTRSLPDSASPVIPSVDFAIFLINAVKFHCGQMMHLFEEEEFMFNLHAFYASTGDKAIWKESLWYIHFLMIIAFGKTFVQQKHQSPRPPGADFFIHALQLLPDTNRLCKDPIVATEVLCCIALYLQSLDSRNAAHVTIGQAMRIALIQGMHTDMPVMNLGDAVVQRCRKVWWTIFILDRQMTSLMGLPQSIRDEDVTCQLPSYPSSPQRAAALNMQMKLAKVHVDIASTVYGSKGRLRKKFVLSIKTVLDKLAGLAEELRTSFPLHADERFGGISRLPAHSHLYYYQTIVIVTRPLLFCCMKKVFESPQQVIPLISSPKIRKVLHMSLEASQKILAILESLQEQGLLETFLPWDLDALFVSTMVLIVTRFVDPSLMDDRALWLDKAFGLLETMIAGGNRIADYRMRELRRLDEMLAEYAAIQDRPPLMDALDRQQLTQLNTNIMQTAAGIEDHGSAKPIFASPDGGPLYSGFSDEGSGFGDDLTAEQILAVAESMDIGGTDWLSFNVFDNYQPLEMVDPSMQ</sequence>
<gene>
    <name evidence="1" type="ORF">OPT61_g3008</name>
</gene>
<name>A0ACC2IJF5_9PLEO</name>
<accession>A0ACC2IJF5</accession>
<reference evidence="1" key="1">
    <citation type="submission" date="2022-11" db="EMBL/GenBank/DDBJ databases">
        <title>Genome Sequence of Boeremia exigua.</title>
        <authorList>
            <person name="Buettner E."/>
        </authorList>
    </citation>
    <scope>NUCLEOTIDE SEQUENCE</scope>
    <source>
        <strain evidence="1">CU02</strain>
    </source>
</reference>
<dbReference type="EMBL" id="JAPHNI010000146">
    <property type="protein sequence ID" value="KAJ8115325.1"/>
    <property type="molecule type" value="Genomic_DNA"/>
</dbReference>
<keyword evidence="2" id="KW-1185">Reference proteome</keyword>
<dbReference type="Proteomes" id="UP001153331">
    <property type="component" value="Unassembled WGS sequence"/>
</dbReference>